<accession>C1DLV5</accession>
<dbReference type="KEGG" id="avn:Avin_28700"/>
<evidence type="ECO:0000313" key="2">
    <source>
        <dbReference type="Proteomes" id="UP000002424"/>
    </source>
</evidence>
<sequence length="36" mass="4025">MGLMAGMSPLYNQQLGNNVQMLFSNTPADQLKLRLE</sequence>
<dbReference type="EMBL" id="CP001157">
    <property type="protein sequence ID" value="ACO79042.1"/>
    <property type="molecule type" value="Genomic_DNA"/>
</dbReference>
<name>C1DLV5_AZOVD</name>
<reference evidence="1 2" key="1">
    <citation type="journal article" date="2009" name="J. Bacteriol.">
        <title>Genome sequence of Azotobacter vinelandii, an obligate aerobe specialized to support diverse anaerobic metabolic processes.</title>
        <authorList>
            <person name="Setubal J.C."/>
            <person name="dos Santos P."/>
            <person name="Goldman B.S."/>
            <person name="Ertesvag H."/>
            <person name="Espin G."/>
            <person name="Rubio L.M."/>
            <person name="Valla S."/>
            <person name="Almeida N.F."/>
            <person name="Balasubramanian D."/>
            <person name="Cromes L."/>
            <person name="Curatti L."/>
            <person name="Du Z."/>
            <person name="Godsy E."/>
            <person name="Goodner B."/>
            <person name="Hellner-Burris K."/>
            <person name="Hernandez J.A."/>
            <person name="Houmiel K."/>
            <person name="Imperial J."/>
            <person name="Kennedy C."/>
            <person name="Larson T.J."/>
            <person name="Latreille P."/>
            <person name="Ligon L.S."/>
            <person name="Lu J."/>
            <person name="Maerk M."/>
            <person name="Miller N.M."/>
            <person name="Norton S."/>
            <person name="O'Carroll I.P."/>
            <person name="Paulsen I."/>
            <person name="Raulfs E.C."/>
            <person name="Roemer R."/>
            <person name="Rosser J."/>
            <person name="Segura D."/>
            <person name="Slater S."/>
            <person name="Stricklin S.L."/>
            <person name="Studholme D.J."/>
            <person name="Sun J."/>
            <person name="Viana C.J."/>
            <person name="Wallin E."/>
            <person name="Wang B."/>
            <person name="Wheeler C."/>
            <person name="Zhu H."/>
            <person name="Dean D.R."/>
            <person name="Dixon R."/>
            <person name="Wood D."/>
        </authorList>
    </citation>
    <scope>NUCLEOTIDE SEQUENCE [LARGE SCALE GENOMIC DNA]</scope>
    <source>
        <strain evidence="2">DJ / ATCC BAA-1303</strain>
    </source>
</reference>
<proteinExistence type="predicted"/>
<protein>
    <submittedName>
        <fullName evidence="1">Uncharacterized protein</fullName>
    </submittedName>
</protein>
<gene>
    <name evidence="1" type="ordered locus">Avin_28700</name>
</gene>
<dbReference type="Proteomes" id="UP000002424">
    <property type="component" value="Chromosome"/>
</dbReference>
<dbReference type="HOGENOM" id="CLU_3354286_0_0_6"/>
<dbReference type="EnsemblBacteria" id="ACO79042">
    <property type="protein sequence ID" value="ACO79042"/>
    <property type="gene ID" value="Avin_28700"/>
</dbReference>
<dbReference type="AlphaFoldDB" id="C1DLV5"/>
<organism evidence="1 2">
    <name type="scientific">Azotobacter vinelandii (strain DJ / ATCC BAA-1303)</name>
    <dbReference type="NCBI Taxonomy" id="322710"/>
    <lineage>
        <taxon>Bacteria</taxon>
        <taxon>Pseudomonadati</taxon>
        <taxon>Pseudomonadota</taxon>
        <taxon>Gammaproteobacteria</taxon>
        <taxon>Pseudomonadales</taxon>
        <taxon>Pseudomonadaceae</taxon>
        <taxon>Azotobacter</taxon>
    </lineage>
</organism>
<evidence type="ECO:0000313" key="1">
    <source>
        <dbReference type="EMBL" id="ACO79042.1"/>
    </source>
</evidence>
<keyword evidence="2" id="KW-1185">Reference proteome</keyword>